<reference evidence="2" key="1">
    <citation type="submission" date="2021-05" db="EMBL/GenBank/DDBJ databases">
        <title>The genome of the haptophyte Pavlova lutheri (Diacronema luteri, Pavlovales) - a model for lipid biosynthesis in eukaryotic algae.</title>
        <authorList>
            <person name="Hulatt C.J."/>
            <person name="Posewitz M.C."/>
        </authorList>
    </citation>
    <scope>NUCLEOTIDE SEQUENCE</scope>
    <source>
        <strain evidence="2">NIVA-4/92</strain>
    </source>
</reference>
<evidence type="ECO:0000313" key="3">
    <source>
        <dbReference type="Proteomes" id="UP000751190"/>
    </source>
</evidence>
<keyword evidence="3" id="KW-1185">Reference proteome</keyword>
<evidence type="ECO:0000256" key="1">
    <source>
        <dbReference type="SAM" id="MobiDB-lite"/>
    </source>
</evidence>
<feature type="region of interest" description="Disordered" evidence="1">
    <location>
        <begin position="52"/>
        <end position="84"/>
    </location>
</feature>
<protein>
    <submittedName>
        <fullName evidence="2">Uncharacterized protein</fullName>
    </submittedName>
</protein>
<organism evidence="2 3">
    <name type="scientific">Diacronema lutheri</name>
    <name type="common">Unicellular marine alga</name>
    <name type="synonym">Monochrysis lutheri</name>
    <dbReference type="NCBI Taxonomy" id="2081491"/>
    <lineage>
        <taxon>Eukaryota</taxon>
        <taxon>Haptista</taxon>
        <taxon>Haptophyta</taxon>
        <taxon>Pavlovophyceae</taxon>
        <taxon>Pavlovales</taxon>
        <taxon>Pavlovaceae</taxon>
        <taxon>Diacronema</taxon>
    </lineage>
</organism>
<accession>A0A8J6CHH6</accession>
<comment type="caution">
    <text evidence="2">The sequence shown here is derived from an EMBL/GenBank/DDBJ whole genome shotgun (WGS) entry which is preliminary data.</text>
</comment>
<proteinExistence type="predicted"/>
<dbReference type="EMBL" id="JAGTXO010000001">
    <property type="protein sequence ID" value="KAG8471156.1"/>
    <property type="molecule type" value="Genomic_DNA"/>
</dbReference>
<dbReference type="Proteomes" id="UP000751190">
    <property type="component" value="Unassembled WGS sequence"/>
</dbReference>
<evidence type="ECO:0000313" key="2">
    <source>
        <dbReference type="EMBL" id="KAG8471156.1"/>
    </source>
</evidence>
<name>A0A8J6CHH6_DIALT</name>
<sequence>MDRPPVHIRNGSVTVAPWWHAFSPSKLIQLIVLFFQTLTSPDSAAMIRARNANPSAARAPKPPAGRPLGGNVRTLNTRDCGAGG</sequence>
<dbReference type="AlphaFoldDB" id="A0A8J6CHH6"/>
<gene>
    <name evidence="2" type="ORF">KFE25_009577</name>
</gene>